<dbReference type="EMBL" id="OU015584">
    <property type="protein sequence ID" value="CAG5084842.1"/>
    <property type="molecule type" value="Genomic_DNA"/>
</dbReference>
<keyword evidence="5 6" id="KW-0472">Membrane</keyword>
<feature type="transmembrane region" description="Helical" evidence="6">
    <location>
        <begin position="48"/>
        <end position="68"/>
    </location>
</feature>
<feature type="transmembrane region" description="Helical" evidence="6">
    <location>
        <begin position="12"/>
        <end position="36"/>
    </location>
</feature>
<evidence type="ECO:0000313" key="8">
    <source>
        <dbReference type="Proteomes" id="UP000683507"/>
    </source>
</evidence>
<evidence type="ECO:0000256" key="3">
    <source>
        <dbReference type="ARBA" id="ARBA00022692"/>
    </source>
</evidence>
<evidence type="ECO:0000313" key="7">
    <source>
        <dbReference type="EMBL" id="CAG5084842.1"/>
    </source>
</evidence>
<dbReference type="AlphaFoldDB" id="A0A916JPV6"/>
<keyword evidence="8" id="KW-1185">Reference proteome</keyword>
<dbReference type="PANTHER" id="PTHR30294:SF29">
    <property type="entry name" value="MULTIDRUG ABC TRANSPORTER PERMEASE YBHS-RELATED"/>
    <property type="match status" value="1"/>
</dbReference>
<dbReference type="GO" id="GO:0140359">
    <property type="term" value="F:ABC-type transporter activity"/>
    <property type="evidence" value="ECO:0007669"/>
    <property type="project" value="InterPro"/>
</dbReference>
<keyword evidence="3 6" id="KW-0812">Transmembrane</keyword>
<accession>A0A916JPV6</accession>
<feature type="transmembrane region" description="Helical" evidence="6">
    <location>
        <begin position="96"/>
        <end position="119"/>
    </location>
</feature>
<evidence type="ECO:0000256" key="4">
    <source>
        <dbReference type="ARBA" id="ARBA00022989"/>
    </source>
</evidence>
<dbReference type="Pfam" id="PF12679">
    <property type="entry name" value="ABC2_membrane_2"/>
    <property type="match status" value="1"/>
</dbReference>
<evidence type="ECO:0000256" key="5">
    <source>
        <dbReference type="ARBA" id="ARBA00023136"/>
    </source>
</evidence>
<comment type="subcellular location">
    <subcellularLocation>
        <location evidence="1">Cell membrane</location>
        <topology evidence="1">Multi-pass membrane protein</topology>
    </subcellularLocation>
</comment>
<evidence type="ECO:0000256" key="6">
    <source>
        <dbReference type="SAM" id="Phobius"/>
    </source>
</evidence>
<dbReference type="InterPro" id="IPR019860">
    <property type="entry name" value="Motility-assoc_ABC_perm_GldF"/>
</dbReference>
<gene>
    <name evidence="7" type="ORF">CRYO30217_02580</name>
</gene>
<evidence type="ECO:0000256" key="2">
    <source>
        <dbReference type="ARBA" id="ARBA00022475"/>
    </source>
</evidence>
<feature type="transmembrane region" description="Helical" evidence="6">
    <location>
        <begin position="139"/>
        <end position="158"/>
    </location>
</feature>
<dbReference type="KEGG" id="ptan:CRYO30217_02580"/>
<proteinExistence type="predicted"/>
<feature type="transmembrane region" description="Helical" evidence="6">
    <location>
        <begin position="165"/>
        <end position="186"/>
    </location>
</feature>
<dbReference type="GO" id="GO:0005886">
    <property type="term" value="C:plasma membrane"/>
    <property type="evidence" value="ECO:0007669"/>
    <property type="project" value="UniProtKB-SubCell"/>
</dbReference>
<dbReference type="InterPro" id="IPR051449">
    <property type="entry name" value="ABC-2_transporter_component"/>
</dbReference>
<dbReference type="RefSeq" id="WP_258542799.1">
    <property type="nucleotide sequence ID" value="NZ_OU015584.1"/>
</dbReference>
<name>A0A916JPV6_9FLAO</name>
<feature type="transmembrane region" description="Helical" evidence="6">
    <location>
        <begin position="219"/>
        <end position="237"/>
    </location>
</feature>
<reference evidence="7" key="1">
    <citation type="submission" date="2021-04" db="EMBL/GenBank/DDBJ databases">
        <authorList>
            <person name="Rodrigo-Torres L."/>
            <person name="Arahal R. D."/>
            <person name="Lucena T."/>
        </authorList>
    </citation>
    <scope>NUCLEOTIDE SEQUENCE</scope>
    <source>
        <strain evidence="7">AS29M-1</strain>
    </source>
</reference>
<evidence type="ECO:0008006" key="9">
    <source>
        <dbReference type="Google" id="ProtNLM"/>
    </source>
</evidence>
<protein>
    <recommendedName>
        <fullName evidence="9">Gliding motility-associated ABC transporter permease subunit GldF</fullName>
    </recommendedName>
</protein>
<keyword evidence="2" id="KW-1003">Cell membrane</keyword>
<dbReference type="PANTHER" id="PTHR30294">
    <property type="entry name" value="MEMBRANE COMPONENT OF ABC TRANSPORTER YHHJ-RELATED"/>
    <property type="match status" value="1"/>
</dbReference>
<keyword evidence="4 6" id="KW-1133">Transmembrane helix</keyword>
<organism evidence="7 8">
    <name type="scientific">Parvicella tangerina</name>
    <dbReference type="NCBI Taxonomy" id="2829795"/>
    <lineage>
        <taxon>Bacteria</taxon>
        <taxon>Pseudomonadati</taxon>
        <taxon>Bacteroidota</taxon>
        <taxon>Flavobacteriia</taxon>
        <taxon>Flavobacteriales</taxon>
        <taxon>Parvicellaceae</taxon>
        <taxon>Parvicella</taxon>
    </lineage>
</organism>
<sequence>MKALYLKEIRSFLNSLVGYIAIAVFLTTTGMFLWQFSGPNNILNYGEASLYSFFAIAPYVFMFLIPAITMRSFADEKRNGTIEILLTKPISDIGIILAKFFAGSTLVLFALLPTLVYYYSIIQLGEVKGNIDHASTWGSYTGLFLLGMTFVAIGNFASSITKNQIIAFLLAVLLSFLLYVGFQFFAENFVAPWDLFFIKLSIQEHFEGMQKGVIDSRDVIYYLGTIVLFLFSTKLSLQSRFW</sequence>
<dbReference type="NCBIfam" id="TIGR03518">
    <property type="entry name" value="ABC_perm_GldF"/>
    <property type="match status" value="1"/>
</dbReference>
<evidence type="ECO:0000256" key="1">
    <source>
        <dbReference type="ARBA" id="ARBA00004651"/>
    </source>
</evidence>
<dbReference type="Proteomes" id="UP000683507">
    <property type="component" value="Chromosome"/>
</dbReference>